<evidence type="ECO:0000313" key="2">
    <source>
        <dbReference type="EMBL" id="MCM3716107.1"/>
    </source>
</evidence>
<dbReference type="InterPro" id="IPR013096">
    <property type="entry name" value="Cupin_2"/>
</dbReference>
<name>A0A9X2IR49_9BACI</name>
<dbReference type="SUPFAM" id="SSF51182">
    <property type="entry name" value="RmlC-like cupins"/>
    <property type="match status" value="1"/>
</dbReference>
<keyword evidence="3" id="KW-1185">Reference proteome</keyword>
<dbReference type="AlphaFoldDB" id="A0A9X2IR49"/>
<accession>A0A9X2IR49</accession>
<dbReference type="InterPro" id="IPR014710">
    <property type="entry name" value="RmlC-like_jellyroll"/>
</dbReference>
<dbReference type="Pfam" id="PF07883">
    <property type="entry name" value="Cupin_2"/>
    <property type="match status" value="1"/>
</dbReference>
<dbReference type="RefSeq" id="WP_251224785.1">
    <property type="nucleotide sequence ID" value="NZ_JAMBOL010000028.1"/>
</dbReference>
<dbReference type="EMBL" id="JAMBOL010000028">
    <property type="protein sequence ID" value="MCM3716107.1"/>
    <property type="molecule type" value="Genomic_DNA"/>
</dbReference>
<proteinExistence type="predicted"/>
<dbReference type="Gene3D" id="2.60.120.10">
    <property type="entry name" value="Jelly Rolls"/>
    <property type="match status" value="1"/>
</dbReference>
<gene>
    <name evidence="2" type="ORF">M3202_18860</name>
</gene>
<protein>
    <submittedName>
        <fullName evidence="2">Cupin domain-containing protein</fullName>
    </submittedName>
</protein>
<organism evidence="2 3">
    <name type="scientific">Halalkalibacter oceani</name>
    <dbReference type="NCBI Taxonomy" id="1653776"/>
    <lineage>
        <taxon>Bacteria</taxon>
        <taxon>Bacillati</taxon>
        <taxon>Bacillota</taxon>
        <taxon>Bacilli</taxon>
        <taxon>Bacillales</taxon>
        <taxon>Bacillaceae</taxon>
        <taxon>Halalkalibacter</taxon>
    </lineage>
</organism>
<reference evidence="2" key="1">
    <citation type="submission" date="2022-05" db="EMBL/GenBank/DDBJ databases">
        <title>Comparative Genomics of Spacecraft Associated Microbes.</title>
        <authorList>
            <person name="Tran M.T."/>
            <person name="Wright A."/>
            <person name="Seuylemezian A."/>
            <person name="Eisen J."/>
            <person name="Coil D."/>
        </authorList>
    </citation>
    <scope>NUCLEOTIDE SEQUENCE</scope>
    <source>
        <strain evidence="2">214.1.1</strain>
    </source>
</reference>
<comment type="caution">
    <text evidence="2">The sequence shown here is derived from an EMBL/GenBank/DDBJ whole genome shotgun (WGS) entry which is preliminary data.</text>
</comment>
<feature type="domain" description="Cupin type-2" evidence="1">
    <location>
        <begin position="71"/>
        <end position="146"/>
    </location>
</feature>
<sequence>MEKKTYSNEEIEKNWVVRFDELKHNAIPLMFIDSIIPGHQRLNYAIIGDTASENDTYSPAITEPHNFQLGMVKAPPGNGPAYHTHEYIESFFVLTGKWRFYWGHENDPEKVEGETIIGQWDLISLPPGLFRGFENASDEDAWLFSILEPHKVFSGRDPIWSPQIVKHAAEHGFHSDENGKMIKPENFSELEKQMAEKLRVGVK</sequence>
<evidence type="ECO:0000259" key="1">
    <source>
        <dbReference type="Pfam" id="PF07883"/>
    </source>
</evidence>
<evidence type="ECO:0000313" key="3">
    <source>
        <dbReference type="Proteomes" id="UP001139179"/>
    </source>
</evidence>
<dbReference type="Proteomes" id="UP001139179">
    <property type="component" value="Unassembled WGS sequence"/>
</dbReference>
<dbReference type="InterPro" id="IPR011051">
    <property type="entry name" value="RmlC_Cupin_sf"/>
</dbReference>